<accession>A0A091GA01</accession>
<evidence type="ECO:0000313" key="1">
    <source>
        <dbReference type="EMBL" id="KFO78753.1"/>
    </source>
</evidence>
<proteinExistence type="predicted"/>
<organism evidence="1 2">
    <name type="scientific">Cuculus canorus</name>
    <name type="common">Common cuckoo</name>
    <dbReference type="NCBI Taxonomy" id="55661"/>
    <lineage>
        <taxon>Eukaryota</taxon>
        <taxon>Metazoa</taxon>
        <taxon>Chordata</taxon>
        <taxon>Craniata</taxon>
        <taxon>Vertebrata</taxon>
        <taxon>Euteleostomi</taxon>
        <taxon>Archelosauria</taxon>
        <taxon>Archosauria</taxon>
        <taxon>Dinosauria</taxon>
        <taxon>Saurischia</taxon>
        <taxon>Theropoda</taxon>
        <taxon>Coelurosauria</taxon>
        <taxon>Aves</taxon>
        <taxon>Neognathae</taxon>
        <taxon>Neoaves</taxon>
        <taxon>Otidimorphae</taxon>
        <taxon>Cuculiformes</taxon>
        <taxon>Cuculidae</taxon>
        <taxon>Cuculus</taxon>
    </lineage>
</organism>
<dbReference type="EMBL" id="KL447921">
    <property type="protein sequence ID" value="KFO78753.1"/>
    <property type="molecule type" value="Genomic_DNA"/>
</dbReference>
<dbReference type="Proteomes" id="UP000053760">
    <property type="component" value="Unassembled WGS sequence"/>
</dbReference>
<sequence length="60" mass="7286">MDLKVYVPKNYKNELLFELLLHKEHIKKTVKISRKGIKTELTELVQYCSQASKIRYRKYK</sequence>
<dbReference type="AlphaFoldDB" id="A0A091GA01"/>
<name>A0A091GA01_CUCCA</name>
<reference evidence="1 2" key="1">
    <citation type="submission" date="2014-04" db="EMBL/GenBank/DDBJ databases">
        <title>Genome evolution of avian class.</title>
        <authorList>
            <person name="Zhang G."/>
            <person name="Li C."/>
        </authorList>
    </citation>
    <scope>NUCLEOTIDE SEQUENCE [LARGE SCALE GENOMIC DNA]</scope>
    <source>
        <strain evidence="1">BGI_N303</strain>
    </source>
</reference>
<evidence type="ECO:0000313" key="2">
    <source>
        <dbReference type="Proteomes" id="UP000053760"/>
    </source>
</evidence>
<protein>
    <submittedName>
        <fullName evidence="1">Uncharacterized protein</fullName>
    </submittedName>
</protein>
<keyword evidence="2" id="KW-1185">Reference proteome</keyword>
<gene>
    <name evidence="1" type="ORF">N303_00769</name>
</gene>